<keyword evidence="2" id="KW-1185">Reference proteome</keyword>
<sequence>MASFGNTFVVPIPLLIFDGVQNVDVQIPYDIRSMRNGTGTRLFRASDFVFPLKHIVNSWVKNAFSMFTIARANAFPGLKSVQLRFRPAVWRKLGNVQSCNPSSWLGPLGKIALETYRQTNVAIARQNEEVVKSLTTGEFVCP</sequence>
<protein>
    <submittedName>
        <fullName evidence="1">Uncharacterized protein</fullName>
    </submittedName>
</protein>
<organism evidence="1 2">
    <name type="scientific">Pisolithus microcarpus 441</name>
    <dbReference type="NCBI Taxonomy" id="765257"/>
    <lineage>
        <taxon>Eukaryota</taxon>
        <taxon>Fungi</taxon>
        <taxon>Dikarya</taxon>
        <taxon>Basidiomycota</taxon>
        <taxon>Agaricomycotina</taxon>
        <taxon>Agaricomycetes</taxon>
        <taxon>Agaricomycetidae</taxon>
        <taxon>Boletales</taxon>
        <taxon>Sclerodermatineae</taxon>
        <taxon>Pisolithaceae</taxon>
        <taxon>Pisolithus</taxon>
    </lineage>
</organism>
<dbReference type="EMBL" id="KN833926">
    <property type="protein sequence ID" value="KIK14701.1"/>
    <property type="molecule type" value="Genomic_DNA"/>
</dbReference>
<reference evidence="1 2" key="1">
    <citation type="submission" date="2014-04" db="EMBL/GenBank/DDBJ databases">
        <authorList>
            <consortium name="DOE Joint Genome Institute"/>
            <person name="Kuo A."/>
            <person name="Kohler A."/>
            <person name="Costa M.D."/>
            <person name="Nagy L.G."/>
            <person name="Floudas D."/>
            <person name="Copeland A."/>
            <person name="Barry K.W."/>
            <person name="Cichocki N."/>
            <person name="Veneault-Fourrey C."/>
            <person name="LaButti K."/>
            <person name="Lindquist E.A."/>
            <person name="Lipzen A."/>
            <person name="Lundell T."/>
            <person name="Morin E."/>
            <person name="Murat C."/>
            <person name="Sun H."/>
            <person name="Tunlid A."/>
            <person name="Henrissat B."/>
            <person name="Grigoriev I.V."/>
            <person name="Hibbett D.S."/>
            <person name="Martin F."/>
            <person name="Nordberg H.P."/>
            <person name="Cantor M.N."/>
            <person name="Hua S.X."/>
        </authorList>
    </citation>
    <scope>NUCLEOTIDE SEQUENCE [LARGE SCALE GENOMIC DNA]</scope>
    <source>
        <strain evidence="1 2">441</strain>
    </source>
</reference>
<evidence type="ECO:0000313" key="1">
    <source>
        <dbReference type="EMBL" id="KIK14701.1"/>
    </source>
</evidence>
<dbReference type="STRING" id="765257.A0A0C9YDC7"/>
<reference evidence="2" key="2">
    <citation type="submission" date="2015-01" db="EMBL/GenBank/DDBJ databases">
        <title>Evolutionary Origins and Diversification of the Mycorrhizal Mutualists.</title>
        <authorList>
            <consortium name="DOE Joint Genome Institute"/>
            <consortium name="Mycorrhizal Genomics Consortium"/>
            <person name="Kohler A."/>
            <person name="Kuo A."/>
            <person name="Nagy L.G."/>
            <person name="Floudas D."/>
            <person name="Copeland A."/>
            <person name="Barry K.W."/>
            <person name="Cichocki N."/>
            <person name="Veneault-Fourrey C."/>
            <person name="LaButti K."/>
            <person name="Lindquist E.A."/>
            <person name="Lipzen A."/>
            <person name="Lundell T."/>
            <person name="Morin E."/>
            <person name="Murat C."/>
            <person name="Riley R."/>
            <person name="Ohm R."/>
            <person name="Sun H."/>
            <person name="Tunlid A."/>
            <person name="Henrissat B."/>
            <person name="Grigoriev I.V."/>
            <person name="Hibbett D.S."/>
            <person name="Martin F."/>
        </authorList>
    </citation>
    <scope>NUCLEOTIDE SEQUENCE [LARGE SCALE GENOMIC DNA]</scope>
    <source>
        <strain evidence="2">441</strain>
    </source>
</reference>
<dbReference type="OrthoDB" id="19619at2759"/>
<dbReference type="AlphaFoldDB" id="A0A0C9YDC7"/>
<proteinExistence type="predicted"/>
<evidence type="ECO:0000313" key="2">
    <source>
        <dbReference type="Proteomes" id="UP000054018"/>
    </source>
</evidence>
<dbReference type="HOGENOM" id="CLU_1816550_0_0_1"/>
<name>A0A0C9YDC7_9AGAM</name>
<dbReference type="Proteomes" id="UP000054018">
    <property type="component" value="Unassembled WGS sequence"/>
</dbReference>
<gene>
    <name evidence="1" type="ORF">PISMIDRAFT_642172</name>
</gene>
<accession>A0A0C9YDC7</accession>